<sequence length="136" mass="14760">MKRSSLAVLLLTLHAFAWPQATDRAPVTDSISLMLSAFDTPDGSAKGILVGKLAQDVAAKYGPSDAILIDVSTVRRLPQEGCRLLNVKFEQVRGKRPGDKRRSTTSVIEIGLCRDGTQPADYVRSVSQQPKPSPKE</sequence>
<geneLocation type="plasmid" evidence="2 3">
    <name>unnamed1</name>
</geneLocation>
<evidence type="ECO:0000313" key="3">
    <source>
        <dbReference type="Proteomes" id="UP001303946"/>
    </source>
</evidence>
<protein>
    <submittedName>
        <fullName evidence="2">Uncharacterized protein</fullName>
    </submittedName>
</protein>
<gene>
    <name evidence="2" type="ORF">RXV79_27185</name>
</gene>
<evidence type="ECO:0000256" key="1">
    <source>
        <dbReference type="SAM" id="SignalP"/>
    </source>
</evidence>
<dbReference type="Proteomes" id="UP001303946">
    <property type="component" value="Plasmid unnamed1"/>
</dbReference>
<keyword evidence="1" id="KW-0732">Signal</keyword>
<reference evidence="2 3" key="1">
    <citation type="submission" date="2023-10" db="EMBL/GenBank/DDBJ databases">
        <title>Bacteria for the degradation of biodegradable plastic PBAT(Polybutylene adipate terephthalate).</title>
        <authorList>
            <person name="Weon H.-Y."/>
            <person name="Yeon J."/>
        </authorList>
    </citation>
    <scope>NUCLEOTIDE SEQUENCE [LARGE SCALE GENOMIC DNA]</scope>
    <source>
        <strain evidence="2 3">SBD 7-3</strain>
        <plasmid evidence="2 3">unnamed1</plasmid>
    </source>
</reference>
<keyword evidence="2" id="KW-0614">Plasmid</keyword>
<dbReference type="EMBL" id="CP136337">
    <property type="protein sequence ID" value="WOB11126.1"/>
    <property type="molecule type" value="Genomic_DNA"/>
</dbReference>
<proteinExistence type="predicted"/>
<dbReference type="RefSeq" id="WP_316704270.1">
    <property type="nucleotide sequence ID" value="NZ_CP136337.1"/>
</dbReference>
<name>A0ABZ0D6H6_9BURK</name>
<organism evidence="2 3">
    <name type="scientific">Piscinibacter gummiphilus</name>
    <dbReference type="NCBI Taxonomy" id="946333"/>
    <lineage>
        <taxon>Bacteria</taxon>
        <taxon>Pseudomonadati</taxon>
        <taxon>Pseudomonadota</taxon>
        <taxon>Betaproteobacteria</taxon>
        <taxon>Burkholderiales</taxon>
        <taxon>Sphaerotilaceae</taxon>
        <taxon>Piscinibacter</taxon>
    </lineage>
</organism>
<feature type="signal peptide" evidence="1">
    <location>
        <begin position="1"/>
        <end position="17"/>
    </location>
</feature>
<evidence type="ECO:0000313" key="2">
    <source>
        <dbReference type="EMBL" id="WOB11126.1"/>
    </source>
</evidence>
<accession>A0ABZ0D6H6</accession>
<feature type="chain" id="PRO_5046645105" evidence="1">
    <location>
        <begin position="18"/>
        <end position="136"/>
    </location>
</feature>
<keyword evidence="3" id="KW-1185">Reference proteome</keyword>